<dbReference type="PROSITE" id="PS51257">
    <property type="entry name" value="PROKAR_LIPOPROTEIN"/>
    <property type="match status" value="1"/>
</dbReference>
<dbReference type="AlphaFoldDB" id="A0A1V4GQK1"/>
<dbReference type="GO" id="GO:0004553">
    <property type="term" value="F:hydrolase activity, hydrolyzing O-glycosyl compounds"/>
    <property type="evidence" value="ECO:0007669"/>
    <property type="project" value="InterPro"/>
</dbReference>
<dbReference type="Gene3D" id="1.10.530.10">
    <property type="match status" value="1"/>
</dbReference>
<comment type="similarity">
    <text evidence="1">Belongs to the transglycosylase Slt family.</text>
</comment>
<dbReference type="GO" id="GO:0008933">
    <property type="term" value="F:peptidoglycan lytic transglycosylase activity"/>
    <property type="evidence" value="ECO:0007669"/>
    <property type="project" value="InterPro"/>
</dbReference>
<dbReference type="InterPro" id="IPR008258">
    <property type="entry name" value="Transglycosylase_SLT_dom_1"/>
</dbReference>
<dbReference type="GO" id="GO:0042597">
    <property type="term" value="C:periplasmic space"/>
    <property type="evidence" value="ECO:0007669"/>
    <property type="project" value="InterPro"/>
</dbReference>
<proteinExistence type="inferred from homology"/>
<evidence type="ECO:0000256" key="2">
    <source>
        <dbReference type="ARBA" id="ARBA00022729"/>
    </source>
</evidence>
<dbReference type="PANTHER" id="PTHR37423:SF5">
    <property type="entry name" value="SOLUBLE LYTIC MUREIN TRANSGLYCOSYLASE"/>
    <property type="match status" value="1"/>
</dbReference>
<dbReference type="PROSITE" id="PS00922">
    <property type="entry name" value="TRANSGLYCOSYLASE"/>
    <property type="match status" value="1"/>
</dbReference>
<dbReference type="PANTHER" id="PTHR37423">
    <property type="entry name" value="SOLUBLE LYTIC MUREIN TRANSGLYCOSYLASE-RELATED"/>
    <property type="match status" value="1"/>
</dbReference>
<evidence type="ECO:0000256" key="1">
    <source>
        <dbReference type="ARBA" id="ARBA00007734"/>
    </source>
</evidence>
<feature type="domain" description="Transglycosylase SLT" evidence="4">
    <location>
        <begin position="525"/>
        <end position="625"/>
    </location>
</feature>
<dbReference type="GO" id="GO:0016020">
    <property type="term" value="C:membrane"/>
    <property type="evidence" value="ECO:0007669"/>
    <property type="project" value="InterPro"/>
</dbReference>
<evidence type="ECO:0000256" key="3">
    <source>
        <dbReference type="SAM" id="SignalP"/>
    </source>
</evidence>
<evidence type="ECO:0000313" key="6">
    <source>
        <dbReference type="Proteomes" id="UP000191025"/>
    </source>
</evidence>
<dbReference type="Pfam" id="PF01464">
    <property type="entry name" value="SLT"/>
    <property type="match status" value="1"/>
</dbReference>
<gene>
    <name evidence="5" type="ORF">B5J94_10375</name>
</gene>
<evidence type="ECO:0000259" key="4">
    <source>
        <dbReference type="Pfam" id="PF01464"/>
    </source>
</evidence>
<dbReference type="Proteomes" id="UP000191025">
    <property type="component" value="Unassembled WGS sequence"/>
</dbReference>
<dbReference type="RefSeq" id="WP_062498853.1">
    <property type="nucleotide sequence ID" value="NZ_MXAN01000078.1"/>
</dbReference>
<protein>
    <submittedName>
        <fullName evidence="5">Lytic transglycosylase</fullName>
    </submittedName>
</protein>
<dbReference type="CDD" id="cd13401">
    <property type="entry name" value="Slt70-like"/>
    <property type="match status" value="1"/>
</dbReference>
<keyword evidence="2 3" id="KW-0732">Signal</keyword>
<comment type="caution">
    <text evidence="5">The sequence shown here is derived from an EMBL/GenBank/DDBJ whole genome shotgun (WGS) entry which is preliminary data.</text>
</comment>
<dbReference type="InterPro" id="IPR000189">
    <property type="entry name" value="Transglyc_AS"/>
</dbReference>
<dbReference type="SUPFAM" id="SSF53955">
    <property type="entry name" value="Lysozyme-like"/>
    <property type="match status" value="1"/>
</dbReference>
<accession>A0A1V4GQK1</accession>
<evidence type="ECO:0000313" key="5">
    <source>
        <dbReference type="EMBL" id="OPH34885.1"/>
    </source>
</evidence>
<name>A0A1V4GQK1_MORLA</name>
<dbReference type="GO" id="GO:0000270">
    <property type="term" value="P:peptidoglycan metabolic process"/>
    <property type="evidence" value="ECO:0007669"/>
    <property type="project" value="InterPro"/>
</dbReference>
<organism evidence="5 6">
    <name type="scientific">Moraxella lacunata</name>
    <dbReference type="NCBI Taxonomy" id="477"/>
    <lineage>
        <taxon>Bacteria</taxon>
        <taxon>Pseudomonadati</taxon>
        <taxon>Pseudomonadota</taxon>
        <taxon>Gammaproteobacteria</taxon>
        <taxon>Moraxellales</taxon>
        <taxon>Moraxellaceae</taxon>
        <taxon>Moraxella</taxon>
    </lineage>
</organism>
<dbReference type="InterPro" id="IPR023346">
    <property type="entry name" value="Lysozyme-like_dom_sf"/>
</dbReference>
<dbReference type="Gene3D" id="1.25.20.10">
    <property type="entry name" value="Bacterial muramidases"/>
    <property type="match status" value="1"/>
</dbReference>
<reference evidence="6" key="1">
    <citation type="submission" date="2017-03" db="EMBL/GenBank/DDBJ databases">
        <title>Draft genome sequence of Moraxella equi CCUG 4950T type strain.</title>
        <authorList>
            <person name="Salva-Serra F."/>
            <person name="Engstrom-Jakobsson H."/>
            <person name="Thorell K."/>
            <person name="Jaen-Luchoro D."/>
            <person name="Gonzales-Siles L."/>
            <person name="Karlsson R."/>
            <person name="Yazdan S."/>
            <person name="Boulund F."/>
            <person name="Johnning A."/>
            <person name="Engstrand L."/>
            <person name="Kristiansson E."/>
            <person name="Moore E."/>
        </authorList>
    </citation>
    <scope>NUCLEOTIDE SEQUENCE [LARGE SCALE GENOMIC DNA]</scope>
    <source>
        <strain evidence="6">CCUG 4441</strain>
    </source>
</reference>
<dbReference type="EMBL" id="MXAN01000078">
    <property type="protein sequence ID" value="OPH34885.1"/>
    <property type="molecule type" value="Genomic_DNA"/>
</dbReference>
<sequence length="675" mass="75875">MHTKHRPSGRFLSLSTLVLSVMGVSLVACANAKDYSQDGSVYQFMEAERQKSDTNAMYQYEQSMQGSLFAMYPTYWRLSSDITYHDPSTINSFVQQYPNHVISEKLVADYAEEKARQGDYHSVRAVIPNIRNADASEACAIALGHNGANDARALEQKENVWLNTQIKQSLCDKLALEMGNNRHINRTDRHEQLIRMMRIDARQLSSRNPPLDKSADIISLARQLNLAIDYGTLASIRSNPNGFFSQFHAMPFSETNQYLYVYAISQLAHRSYWEASTQLNYDINQDNARLQKLLSDMARRYAWRSIAVKRMNMNTDDGFNVEAVHWFRNSLGEPFNFEEAEDYAQAGIYFGQWTDVINAIGAMSKTKAGENIWQYWLARAYEQTGKGGQARQIYQNLTKNLDYYGLLARDRLNMPLTANDIGGIGMPNISARDTARIMQNPDFARAFKLMESGASMEHIQREWNWAVRTTTNAGDHQLVLAAAKKAHDMGIYSRSIHAMENSPLRASAISHPMPYQNSFMTHAGSAGIDPAWAYGITRQESRFAANARSGVGAGGLMQIMPNTAKMIARKIGGSGNSSDPDTNIRYGTWYLSDKTRDFNGQIAPATAAYNAGTSPARKWLPKHGTISADQYVEAIPYGETREYVKHVMENATIYGVILGRYTPISQRMGTVSPSW</sequence>
<feature type="chain" id="PRO_5010714105" evidence="3">
    <location>
        <begin position="31"/>
        <end position="675"/>
    </location>
</feature>
<dbReference type="SUPFAM" id="SSF48435">
    <property type="entry name" value="Bacterial muramidases"/>
    <property type="match status" value="1"/>
</dbReference>
<feature type="signal peptide" evidence="3">
    <location>
        <begin position="1"/>
        <end position="30"/>
    </location>
</feature>
<dbReference type="InterPro" id="IPR008939">
    <property type="entry name" value="Lytic_TGlycosylase_superhlx_U"/>
</dbReference>